<evidence type="ECO:0000313" key="2">
    <source>
        <dbReference type="EMBL" id="POG76664.1"/>
    </source>
</evidence>
<feature type="transmembrane region" description="Helical" evidence="1">
    <location>
        <begin position="12"/>
        <end position="30"/>
    </location>
</feature>
<evidence type="ECO:0000313" key="3">
    <source>
        <dbReference type="Proteomes" id="UP000018888"/>
    </source>
</evidence>
<accession>A0A2P4QGA3</accession>
<gene>
    <name evidence="2" type="ORF">GLOIN_2v1554860</name>
</gene>
<dbReference type="AlphaFoldDB" id="A0A2P4QGA3"/>
<organism evidence="2 3">
    <name type="scientific">Rhizophagus irregularis (strain DAOM 181602 / DAOM 197198 / MUCL 43194)</name>
    <name type="common">Arbuscular mycorrhizal fungus</name>
    <name type="synonym">Glomus intraradices</name>
    <dbReference type="NCBI Taxonomy" id="747089"/>
    <lineage>
        <taxon>Eukaryota</taxon>
        <taxon>Fungi</taxon>
        <taxon>Fungi incertae sedis</taxon>
        <taxon>Mucoromycota</taxon>
        <taxon>Glomeromycotina</taxon>
        <taxon>Glomeromycetes</taxon>
        <taxon>Glomerales</taxon>
        <taxon>Glomeraceae</taxon>
        <taxon>Rhizophagus</taxon>
    </lineage>
</organism>
<reference evidence="2 3" key="1">
    <citation type="journal article" date="2013" name="Proc. Natl. Acad. Sci. U.S.A.">
        <title>Genome of an arbuscular mycorrhizal fungus provides insight into the oldest plant symbiosis.</title>
        <authorList>
            <person name="Tisserant E."/>
            <person name="Malbreil M."/>
            <person name="Kuo A."/>
            <person name="Kohler A."/>
            <person name="Symeonidi A."/>
            <person name="Balestrini R."/>
            <person name="Charron P."/>
            <person name="Duensing N."/>
            <person name="Frei Dit Frey N."/>
            <person name="Gianinazzi-Pearson V."/>
            <person name="Gilbert L.B."/>
            <person name="Handa Y."/>
            <person name="Herr J.R."/>
            <person name="Hijri M."/>
            <person name="Koul R."/>
            <person name="Kawaguchi M."/>
            <person name="Krajinski F."/>
            <person name="Lammers P.J."/>
            <person name="Masclaux F.G."/>
            <person name="Murat C."/>
            <person name="Morin E."/>
            <person name="Ndikumana S."/>
            <person name="Pagni M."/>
            <person name="Petitpierre D."/>
            <person name="Requena N."/>
            <person name="Rosikiewicz P."/>
            <person name="Riley R."/>
            <person name="Saito K."/>
            <person name="San Clemente H."/>
            <person name="Shapiro H."/>
            <person name="van Tuinen D."/>
            <person name="Becard G."/>
            <person name="Bonfante P."/>
            <person name="Paszkowski U."/>
            <person name="Shachar-Hill Y.Y."/>
            <person name="Tuskan G.A."/>
            <person name="Young P.W."/>
            <person name="Sanders I.R."/>
            <person name="Henrissat B."/>
            <person name="Rensing S.A."/>
            <person name="Grigoriev I.V."/>
            <person name="Corradi N."/>
            <person name="Roux C."/>
            <person name="Martin F."/>
        </authorList>
    </citation>
    <scope>NUCLEOTIDE SEQUENCE [LARGE SCALE GENOMIC DNA]</scope>
    <source>
        <strain evidence="2 3">DAOM 197198</strain>
    </source>
</reference>
<evidence type="ECO:0000256" key="1">
    <source>
        <dbReference type="SAM" id="Phobius"/>
    </source>
</evidence>
<sequence>MFVCFFEIFRLSFNPLFIFDLGLSFFSYLFRMYFLKFVSPFNLYLYTRHFF</sequence>
<keyword evidence="1" id="KW-1133">Transmembrane helix</keyword>
<keyword evidence="1" id="KW-0812">Transmembrane</keyword>
<proteinExistence type="predicted"/>
<dbReference type="Proteomes" id="UP000018888">
    <property type="component" value="Unassembled WGS sequence"/>
</dbReference>
<keyword evidence="3" id="KW-1185">Reference proteome</keyword>
<name>A0A2P4QGA3_RHIID</name>
<comment type="caution">
    <text evidence="2">The sequence shown here is derived from an EMBL/GenBank/DDBJ whole genome shotgun (WGS) entry which is preliminary data.</text>
</comment>
<keyword evidence="1" id="KW-0472">Membrane</keyword>
<reference evidence="2 3" key="2">
    <citation type="journal article" date="2018" name="New Phytol.">
        <title>High intraspecific genome diversity in the model arbuscular mycorrhizal symbiont Rhizophagus irregularis.</title>
        <authorList>
            <person name="Chen E.C.H."/>
            <person name="Morin E."/>
            <person name="Beaudet D."/>
            <person name="Noel J."/>
            <person name="Yildirir G."/>
            <person name="Ndikumana S."/>
            <person name="Charron P."/>
            <person name="St-Onge C."/>
            <person name="Giorgi J."/>
            <person name="Kruger M."/>
            <person name="Marton T."/>
            <person name="Ropars J."/>
            <person name="Grigoriev I.V."/>
            <person name="Hainaut M."/>
            <person name="Henrissat B."/>
            <person name="Roux C."/>
            <person name="Martin F."/>
            <person name="Corradi N."/>
        </authorList>
    </citation>
    <scope>NUCLEOTIDE SEQUENCE [LARGE SCALE GENOMIC DNA]</scope>
    <source>
        <strain evidence="2 3">DAOM 197198</strain>
    </source>
</reference>
<protein>
    <submittedName>
        <fullName evidence="2">Uncharacterized protein</fullName>
    </submittedName>
</protein>
<dbReference type="EMBL" id="AUPC02000048">
    <property type="protein sequence ID" value="POG76664.1"/>
    <property type="molecule type" value="Genomic_DNA"/>
</dbReference>